<protein>
    <recommendedName>
        <fullName evidence="3">Lactate/malate dehydrogenase C-terminal domain-containing protein</fullName>
    </recommendedName>
</protein>
<dbReference type="InterPro" id="IPR010945">
    <property type="entry name" value="Malate_DH_type2"/>
</dbReference>
<name>A0A8T0ML57_PANVG</name>
<dbReference type="GO" id="GO:0016616">
    <property type="term" value="F:oxidoreductase activity, acting on the CH-OH group of donors, NAD or NADP as acceptor"/>
    <property type="evidence" value="ECO:0007669"/>
    <property type="project" value="InterPro"/>
</dbReference>
<dbReference type="Proteomes" id="UP000823388">
    <property type="component" value="Chromosome 9N"/>
</dbReference>
<dbReference type="SUPFAM" id="SSF56327">
    <property type="entry name" value="LDH C-terminal domain-like"/>
    <property type="match status" value="1"/>
</dbReference>
<keyword evidence="5" id="KW-1185">Reference proteome</keyword>
<dbReference type="InterPro" id="IPR015955">
    <property type="entry name" value="Lactate_DH/Glyco_Ohase_4_C"/>
</dbReference>
<dbReference type="Gene3D" id="3.90.110.10">
    <property type="entry name" value="Lactate dehydrogenase/glycoside hydrolase, family 4, C-terminal"/>
    <property type="match status" value="1"/>
</dbReference>
<sequence>MLRSWLVDSLGRREWKGRMLCQKMFQSTKLKHLPLKPMLPPTARFWLLPTQQIPMALGQISERLNVQVSDVKNVIIWGNHSSTQYPDVNHATVKSSSGEKPVRELIADDAWLNGEFITTVQQRGAAIIKARKLSSALSAASSACDHIRDWVLGTPEGTFVSMGVYSDGSYGVPAGLIYSFPVTCSGGEWKIVQGLPIDEFSRKKMDATAQELSEEKALAYSCLE</sequence>
<dbReference type="AlphaFoldDB" id="A0A8T0ML57"/>
<gene>
    <name evidence="4" type="ORF">PVAP13_9NG301600</name>
</gene>
<comment type="similarity">
    <text evidence="1">Belongs to the LDH/MDH superfamily. MDH type 2 family.</text>
</comment>
<dbReference type="PANTHER" id="PTHR23382">
    <property type="entry name" value="MALATE DEHYDROGENASE"/>
    <property type="match status" value="1"/>
</dbReference>
<dbReference type="GO" id="GO:0006108">
    <property type="term" value="P:malate metabolic process"/>
    <property type="evidence" value="ECO:0007669"/>
    <property type="project" value="InterPro"/>
</dbReference>
<comment type="caution">
    <text evidence="4">The sequence shown here is derived from an EMBL/GenBank/DDBJ whole genome shotgun (WGS) entry which is preliminary data.</text>
</comment>
<dbReference type="InterPro" id="IPR022383">
    <property type="entry name" value="Lactate/malate_DH_C"/>
</dbReference>
<feature type="domain" description="Lactate/malate dehydrogenase C-terminal" evidence="3">
    <location>
        <begin position="59"/>
        <end position="217"/>
    </location>
</feature>
<dbReference type="EMBL" id="CM029054">
    <property type="protein sequence ID" value="KAG2537498.1"/>
    <property type="molecule type" value="Genomic_DNA"/>
</dbReference>
<proteinExistence type="inferred from homology"/>
<dbReference type="FunFam" id="3.90.110.10:FF:000002">
    <property type="entry name" value="Malate dehydrogenase"/>
    <property type="match status" value="1"/>
</dbReference>
<evidence type="ECO:0000256" key="2">
    <source>
        <dbReference type="ARBA" id="ARBA00023002"/>
    </source>
</evidence>
<keyword evidence="2" id="KW-0560">Oxidoreductase</keyword>
<evidence type="ECO:0000313" key="4">
    <source>
        <dbReference type="EMBL" id="KAG2537498.1"/>
    </source>
</evidence>
<evidence type="ECO:0000313" key="5">
    <source>
        <dbReference type="Proteomes" id="UP000823388"/>
    </source>
</evidence>
<evidence type="ECO:0000259" key="3">
    <source>
        <dbReference type="Pfam" id="PF02866"/>
    </source>
</evidence>
<reference evidence="4" key="1">
    <citation type="submission" date="2020-05" db="EMBL/GenBank/DDBJ databases">
        <title>WGS assembly of Panicum virgatum.</title>
        <authorList>
            <person name="Lovell J.T."/>
            <person name="Jenkins J."/>
            <person name="Shu S."/>
            <person name="Juenger T.E."/>
            <person name="Schmutz J."/>
        </authorList>
    </citation>
    <scope>NUCLEOTIDE SEQUENCE</scope>
    <source>
        <strain evidence="4">AP13</strain>
    </source>
</reference>
<accession>A0A8T0ML57</accession>
<dbReference type="Pfam" id="PF02866">
    <property type="entry name" value="Ldh_1_C"/>
    <property type="match status" value="1"/>
</dbReference>
<dbReference type="GO" id="GO:0016615">
    <property type="term" value="F:malate dehydrogenase activity"/>
    <property type="evidence" value="ECO:0007669"/>
    <property type="project" value="InterPro"/>
</dbReference>
<evidence type="ECO:0000256" key="1">
    <source>
        <dbReference type="ARBA" id="ARBA00009613"/>
    </source>
</evidence>
<organism evidence="4 5">
    <name type="scientific">Panicum virgatum</name>
    <name type="common">Blackwell switchgrass</name>
    <dbReference type="NCBI Taxonomy" id="38727"/>
    <lineage>
        <taxon>Eukaryota</taxon>
        <taxon>Viridiplantae</taxon>
        <taxon>Streptophyta</taxon>
        <taxon>Embryophyta</taxon>
        <taxon>Tracheophyta</taxon>
        <taxon>Spermatophyta</taxon>
        <taxon>Magnoliopsida</taxon>
        <taxon>Liliopsida</taxon>
        <taxon>Poales</taxon>
        <taxon>Poaceae</taxon>
        <taxon>PACMAD clade</taxon>
        <taxon>Panicoideae</taxon>
        <taxon>Panicodae</taxon>
        <taxon>Paniceae</taxon>
        <taxon>Panicinae</taxon>
        <taxon>Panicum</taxon>
        <taxon>Panicum sect. Hiantes</taxon>
    </lineage>
</organism>